<dbReference type="EMBL" id="JAHRHJ020000002">
    <property type="protein sequence ID" value="KAH9324830.1"/>
    <property type="molecule type" value="Genomic_DNA"/>
</dbReference>
<accession>A0AA38LJB3</accession>
<feature type="compositionally biased region" description="Polar residues" evidence="1">
    <location>
        <begin position="180"/>
        <end position="190"/>
    </location>
</feature>
<keyword evidence="3" id="KW-1185">Reference proteome</keyword>
<evidence type="ECO:0000313" key="2">
    <source>
        <dbReference type="EMBL" id="KAH9324830.1"/>
    </source>
</evidence>
<reference evidence="2 3" key="1">
    <citation type="journal article" date="2021" name="Nat. Plants">
        <title>The Taxus genome provides insights into paclitaxel biosynthesis.</title>
        <authorList>
            <person name="Xiong X."/>
            <person name="Gou J."/>
            <person name="Liao Q."/>
            <person name="Li Y."/>
            <person name="Zhou Q."/>
            <person name="Bi G."/>
            <person name="Li C."/>
            <person name="Du R."/>
            <person name="Wang X."/>
            <person name="Sun T."/>
            <person name="Guo L."/>
            <person name="Liang H."/>
            <person name="Lu P."/>
            <person name="Wu Y."/>
            <person name="Zhang Z."/>
            <person name="Ro D.K."/>
            <person name="Shang Y."/>
            <person name="Huang S."/>
            <person name="Yan J."/>
        </authorList>
    </citation>
    <scope>NUCLEOTIDE SEQUENCE [LARGE SCALE GENOMIC DNA]</scope>
    <source>
        <strain evidence="2">Ta-2019</strain>
    </source>
</reference>
<dbReference type="Proteomes" id="UP000824469">
    <property type="component" value="Unassembled WGS sequence"/>
</dbReference>
<proteinExistence type="predicted"/>
<organism evidence="2 3">
    <name type="scientific">Taxus chinensis</name>
    <name type="common">Chinese yew</name>
    <name type="synonym">Taxus wallichiana var. chinensis</name>
    <dbReference type="NCBI Taxonomy" id="29808"/>
    <lineage>
        <taxon>Eukaryota</taxon>
        <taxon>Viridiplantae</taxon>
        <taxon>Streptophyta</taxon>
        <taxon>Embryophyta</taxon>
        <taxon>Tracheophyta</taxon>
        <taxon>Spermatophyta</taxon>
        <taxon>Pinopsida</taxon>
        <taxon>Pinidae</taxon>
        <taxon>Conifers II</taxon>
        <taxon>Cupressales</taxon>
        <taxon>Taxaceae</taxon>
        <taxon>Taxus</taxon>
    </lineage>
</organism>
<feature type="non-terminal residue" evidence="2">
    <location>
        <position position="478"/>
    </location>
</feature>
<feature type="compositionally biased region" description="Basic and acidic residues" evidence="1">
    <location>
        <begin position="235"/>
        <end position="249"/>
    </location>
</feature>
<feature type="region of interest" description="Disordered" evidence="1">
    <location>
        <begin position="363"/>
        <end position="401"/>
    </location>
</feature>
<evidence type="ECO:0000313" key="3">
    <source>
        <dbReference type="Proteomes" id="UP000824469"/>
    </source>
</evidence>
<feature type="compositionally biased region" description="Basic and acidic residues" evidence="1">
    <location>
        <begin position="363"/>
        <end position="400"/>
    </location>
</feature>
<name>A0AA38LJB3_TAXCH</name>
<feature type="non-terminal residue" evidence="2">
    <location>
        <position position="1"/>
    </location>
</feature>
<gene>
    <name evidence="2" type="ORF">KI387_005008</name>
</gene>
<feature type="region of interest" description="Disordered" evidence="1">
    <location>
        <begin position="315"/>
        <end position="345"/>
    </location>
</feature>
<protein>
    <submittedName>
        <fullName evidence="2">Uncharacterized protein</fullName>
    </submittedName>
</protein>
<comment type="caution">
    <text evidence="2">The sequence shown here is derived from an EMBL/GenBank/DDBJ whole genome shotgun (WGS) entry which is preliminary data.</text>
</comment>
<dbReference type="AlphaFoldDB" id="A0AA38LJB3"/>
<feature type="region of interest" description="Disordered" evidence="1">
    <location>
        <begin position="235"/>
        <end position="256"/>
    </location>
</feature>
<feature type="region of interest" description="Disordered" evidence="1">
    <location>
        <begin position="180"/>
        <end position="200"/>
    </location>
</feature>
<evidence type="ECO:0000256" key="1">
    <source>
        <dbReference type="SAM" id="MobiDB-lite"/>
    </source>
</evidence>
<sequence length="478" mass="54831">SERMQWMCNNKYQEVKRSDLVEIGSRALAKALTPANIRAGFRRTGIWPLDPNALQNDMECSKLYIIEEDANEDDAENVTDDDTTENIMNVDGTENIIDVDAAENILSLSRDVAPPVGDKIGENYLMESVENLSTTKEFHPTIETMVVANTETEEPSVQGERQSIMQTKDYEVNHIVNTRDQGTSSCNTEAQGFGEDDLSLPSAPEQPTWLQEHIAELGLDQIGNTEDEKEIEVIDKDKNEEETTGHDVESGISNDGVAANEKKLGKFLRLPTQFVRDPSKGKSDAALRISRASQLLTSDAYVQMLKDTQQKKQEICEGKQRKKEHIEAKKQERLAAKEQKKEERLQRIKERQERDLQKFVERQEREKQREVARQKKELELQQKEATRHQREKEKQERDNKFNNPQVLFPMHHSMPIQNSMLQDMLKVPIPDYHPYFLDTNRMQITSTPTTHPIIPQPPTSHTTFHTISGFPIPPWVHP</sequence>